<reference evidence="1 2" key="1">
    <citation type="submission" date="2023-11" db="EMBL/GenBank/DDBJ databases">
        <title>Halocaridina rubra genome assembly.</title>
        <authorList>
            <person name="Smith C."/>
        </authorList>
    </citation>
    <scope>NUCLEOTIDE SEQUENCE [LARGE SCALE GENOMIC DNA]</scope>
    <source>
        <strain evidence="1">EP-1</strain>
        <tissue evidence="1">Whole</tissue>
    </source>
</reference>
<evidence type="ECO:0000313" key="1">
    <source>
        <dbReference type="EMBL" id="KAK7071903.1"/>
    </source>
</evidence>
<evidence type="ECO:0000313" key="2">
    <source>
        <dbReference type="Proteomes" id="UP001381693"/>
    </source>
</evidence>
<keyword evidence="2" id="KW-1185">Reference proteome</keyword>
<sequence>MPKAPNFLKRLNMFSMDNKLIGWLRHVLTAISIILFDDFEDGDYDDGGCDDDDDDDVDDDDNDD</sequence>
<dbReference type="EMBL" id="JAXCGZ010013828">
    <property type="protein sequence ID" value="KAK7071903.1"/>
    <property type="molecule type" value="Genomic_DNA"/>
</dbReference>
<protein>
    <submittedName>
        <fullName evidence="1">Uncharacterized protein</fullName>
    </submittedName>
</protein>
<proteinExistence type="predicted"/>
<name>A0AAN9A1U4_HALRR</name>
<accession>A0AAN9A1U4</accession>
<dbReference type="AlphaFoldDB" id="A0AAN9A1U4"/>
<gene>
    <name evidence="1" type="ORF">SK128_027773</name>
</gene>
<dbReference type="Proteomes" id="UP001381693">
    <property type="component" value="Unassembled WGS sequence"/>
</dbReference>
<organism evidence="1 2">
    <name type="scientific">Halocaridina rubra</name>
    <name type="common">Hawaiian red shrimp</name>
    <dbReference type="NCBI Taxonomy" id="373956"/>
    <lineage>
        <taxon>Eukaryota</taxon>
        <taxon>Metazoa</taxon>
        <taxon>Ecdysozoa</taxon>
        <taxon>Arthropoda</taxon>
        <taxon>Crustacea</taxon>
        <taxon>Multicrustacea</taxon>
        <taxon>Malacostraca</taxon>
        <taxon>Eumalacostraca</taxon>
        <taxon>Eucarida</taxon>
        <taxon>Decapoda</taxon>
        <taxon>Pleocyemata</taxon>
        <taxon>Caridea</taxon>
        <taxon>Atyoidea</taxon>
        <taxon>Atyidae</taxon>
        <taxon>Halocaridina</taxon>
    </lineage>
</organism>
<comment type="caution">
    <text evidence="1">The sequence shown here is derived from an EMBL/GenBank/DDBJ whole genome shotgun (WGS) entry which is preliminary data.</text>
</comment>